<feature type="domain" description="HTH tetR-type" evidence="4">
    <location>
        <begin position="27"/>
        <end position="87"/>
    </location>
</feature>
<dbReference type="SUPFAM" id="SSF48498">
    <property type="entry name" value="Tetracyclin repressor-like, C-terminal domain"/>
    <property type="match status" value="1"/>
</dbReference>
<dbReference type="PANTHER" id="PTHR30055">
    <property type="entry name" value="HTH-TYPE TRANSCRIPTIONAL REGULATOR RUTR"/>
    <property type="match status" value="1"/>
</dbReference>
<proteinExistence type="predicted"/>
<dbReference type="SUPFAM" id="SSF46689">
    <property type="entry name" value="Homeodomain-like"/>
    <property type="match status" value="1"/>
</dbReference>
<dbReference type="EMBL" id="CAEZUP010000119">
    <property type="protein sequence ID" value="CAB4623009.1"/>
    <property type="molecule type" value="Genomic_DNA"/>
</dbReference>
<keyword evidence="1" id="KW-0805">Transcription regulation</keyword>
<evidence type="ECO:0000259" key="4">
    <source>
        <dbReference type="PROSITE" id="PS50977"/>
    </source>
</evidence>
<evidence type="ECO:0000256" key="2">
    <source>
        <dbReference type="ARBA" id="ARBA00023125"/>
    </source>
</evidence>
<evidence type="ECO:0000313" key="5">
    <source>
        <dbReference type="EMBL" id="CAB4623009.1"/>
    </source>
</evidence>
<evidence type="ECO:0000256" key="1">
    <source>
        <dbReference type="ARBA" id="ARBA00023015"/>
    </source>
</evidence>
<dbReference type="Gene3D" id="1.10.10.60">
    <property type="entry name" value="Homeodomain-like"/>
    <property type="match status" value="1"/>
</dbReference>
<reference evidence="5" key="1">
    <citation type="submission" date="2020-05" db="EMBL/GenBank/DDBJ databases">
        <authorList>
            <person name="Chiriac C."/>
            <person name="Salcher M."/>
            <person name="Ghai R."/>
            <person name="Kavagutti S V."/>
        </authorList>
    </citation>
    <scope>NUCLEOTIDE SEQUENCE</scope>
</reference>
<dbReference type="GO" id="GO:0003700">
    <property type="term" value="F:DNA-binding transcription factor activity"/>
    <property type="evidence" value="ECO:0007669"/>
    <property type="project" value="TreeGrafter"/>
</dbReference>
<dbReference type="GO" id="GO:0000976">
    <property type="term" value="F:transcription cis-regulatory region binding"/>
    <property type="evidence" value="ECO:0007669"/>
    <property type="project" value="TreeGrafter"/>
</dbReference>
<evidence type="ECO:0000256" key="3">
    <source>
        <dbReference type="ARBA" id="ARBA00023163"/>
    </source>
</evidence>
<keyword evidence="3" id="KW-0804">Transcription</keyword>
<dbReference type="InterPro" id="IPR050109">
    <property type="entry name" value="HTH-type_TetR-like_transc_reg"/>
</dbReference>
<dbReference type="Pfam" id="PF00440">
    <property type="entry name" value="TetR_N"/>
    <property type="match status" value="1"/>
</dbReference>
<protein>
    <submittedName>
        <fullName evidence="5">Unannotated protein</fullName>
    </submittedName>
</protein>
<dbReference type="InterPro" id="IPR036271">
    <property type="entry name" value="Tet_transcr_reg_TetR-rel_C_sf"/>
</dbReference>
<keyword evidence="2" id="KW-0238">DNA-binding</keyword>
<dbReference type="Gene3D" id="1.10.357.10">
    <property type="entry name" value="Tetracycline Repressor, domain 2"/>
    <property type="match status" value="1"/>
</dbReference>
<dbReference type="PANTHER" id="PTHR30055:SF234">
    <property type="entry name" value="HTH-TYPE TRANSCRIPTIONAL REGULATOR BETI"/>
    <property type="match status" value="1"/>
</dbReference>
<dbReference type="InterPro" id="IPR009057">
    <property type="entry name" value="Homeodomain-like_sf"/>
</dbReference>
<dbReference type="InterPro" id="IPR011075">
    <property type="entry name" value="TetR_C"/>
</dbReference>
<sequence length="222" mass="24500">MIEDAAADDAVDDVTATDGRVIGRRAIQTRRRILDTTAALLKEHGGLDLKVTDVAREVGTSPATFYQYFADVEDAILALATDLVVEVAPISAQLDDDWTGPDGPDRARRFVSDYTTFWDEHAAVLRIMLLRADERDERFRGIRRGYNAPFMTSMVAKVRSAQSVGRLTTALDAEATAGAMLAALDRLPNYREMFEKRGTTRDAMIETMARLLLSSLTGEPLS</sequence>
<dbReference type="InterPro" id="IPR001647">
    <property type="entry name" value="HTH_TetR"/>
</dbReference>
<gene>
    <name evidence="5" type="ORF">UFOPK1835_01946</name>
</gene>
<dbReference type="AlphaFoldDB" id="A0A6J6IED8"/>
<dbReference type="Pfam" id="PF19352">
    <property type="entry name" value="TetR_C_38"/>
    <property type="match status" value="1"/>
</dbReference>
<accession>A0A6J6IED8</accession>
<organism evidence="5">
    <name type="scientific">freshwater metagenome</name>
    <dbReference type="NCBI Taxonomy" id="449393"/>
    <lineage>
        <taxon>unclassified sequences</taxon>
        <taxon>metagenomes</taxon>
        <taxon>ecological metagenomes</taxon>
    </lineage>
</organism>
<dbReference type="PROSITE" id="PS50977">
    <property type="entry name" value="HTH_TETR_2"/>
    <property type="match status" value="1"/>
</dbReference>
<name>A0A6J6IED8_9ZZZZ</name>